<protein>
    <submittedName>
        <fullName evidence="1">Uncharacterized protein</fullName>
    </submittedName>
</protein>
<proteinExistence type="predicted"/>
<accession>A0A0A9GCD6</accession>
<dbReference type="AlphaFoldDB" id="A0A0A9GCD6"/>
<sequence>MPFRCHFFVLHDLLGKFCRSCGFVARSGSFKLPYTQVAECFPHRHVKMFGLLFIYRLISFVRMVMNTECNGFKFLIPKSLD</sequence>
<reference evidence="1" key="1">
    <citation type="submission" date="2014-09" db="EMBL/GenBank/DDBJ databases">
        <authorList>
            <person name="Magalhaes I.L.F."/>
            <person name="Oliveira U."/>
            <person name="Santos F.R."/>
            <person name="Vidigal T.H.D.A."/>
            <person name="Brescovit A.D."/>
            <person name="Santos A.J."/>
        </authorList>
    </citation>
    <scope>NUCLEOTIDE SEQUENCE</scope>
    <source>
        <tissue evidence="1">Shoot tissue taken approximately 20 cm above the soil surface</tissue>
    </source>
</reference>
<reference evidence="1" key="2">
    <citation type="journal article" date="2015" name="Data Brief">
        <title>Shoot transcriptome of the giant reed, Arundo donax.</title>
        <authorList>
            <person name="Barrero R.A."/>
            <person name="Guerrero F.D."/>
            <person name="Moolhuijzen P."/>
            <person name="Goolsby J.A."/>
            <person name="Tidwell J."/>
            <person name="Bellgard S.E."/>
            <person name="Bellgard M.I."/>
        </authorList>
    </citation>
    <scope>NUCLEOTIDE SEQUENCE</scope>
    <source>
        <tissue evidence="1">Shoot tissue taken approximately 20 cm above the soil surface</tissue>
    </source>
</reference>
<organism evidence="1">
    <name type="scientific">Arundo donax</name>
    <name type="common">Giant reed</name>
    <name type="synonym">Donax arundinaceus</name>
    <dbReference type="NCBI Taxonomy" id="35708"/>
    <lineage>
        <taxon>Eukaryota</taxon>
        <taxon>Viridiplantae</taxon>
        <taxon>Streptophyta</taxon>
        <taxon>Embryophyta</taxon>
        <taxon>Tracheophyta</taxon>
        <taxon>Spermatophyta</taxon>
        <taxon>Magnoliopsida</taxon>
        <taxon>Liliopsida</taxon>
        <taxon>Poales</taxon>
        <taxon>Poaceae</taxon>
        <taxon>PACMAD clade</taxon>
        <taxon>Arundinoideae</taxon>
        <taxon>Arundineae</taxon>
        <taxon>Arundo</taxon>
    </lineage>
</organism>
<evidence type="ECO:0000313" key="1">
    <source>
        <dbReference type="EMBL" id="JAE20211.1"/>
    </source>
</evidence>
<name>A0A0A9GCD6_ARUDO</name>
<dbReference type="EMBL" id="GBRH01177685">
    <property type="protein sequence ID" value="JAE20211.1"/>
    <property type="molecule type" value="Transcribed_RNA"/>
</dbReference>